<evidence type="ECO:0000313" key="1">
    <source>
        <dbReference type="EMBL" id="GAN81952.1"/>
    </source>
</evidence>
<dbReference type="Proteomes" id="UP000032668">
    <property type="component" value="Unassembled WGS sequence"/>
</dbReference>
<dbReference type="AlphaFoldDB" id="A0A0D6PJU0"/>
<dbReference type="EMBL" id="BANC01000125">
    <property type="protein sequence ID" value="GAN81952.1"/>
    <property type="molecule type" value="Genomic_DNA"/>
</dbReference>
<proteinExistence type="predicted"/>
<reference evidence="1 2" key="1">
    <citation type="submission" date="2012-11" db="EMBL/GenBank/DDBJ databases">
        <title>Whole genome sequence of Acidocella aminolytica 101 = DSM 11237.</title>
        <authorList>
            <person name="Azuma Y."/>
            <person name="Higashiura N."/>
            <person name="Hirakawa H."/>
            <person name="Matsushita K."/>
        </authorList>
    </citation>
    <scope>NUCLEOTIDE SEQUENCE [LARGE SCALE GENOMIC DNA]</scope>
    <source>
        <strain evidence="2">101 / DSM 11237</strain>
    </source>
</reference>
<accession>A0A0D6PJU0</accession>
<comment type="caution">
    <text evidence="1">The sequence shown here is derived from an EMBL/GenBank/DDBJ whole genome shotgun (WGS) entry which is preliminary data.</text>
</comment>
<dbReference type="STRING" id="1120923.SAMN02746095_01139"/>
<gene>
    <name evidence="1" type="ORF">Aam_127_031</name>
</gene>
<sequence>MHFKILRNGSHIGEELMKFTQDGDNLRVDIHADMVVRIAGIPIFHYGASVVERWKAGKFLRVDSKVNHNGTRLSVLANQIPGGYAVESTKAGDYQYTGNPPMLPLTYWNKAILKSMILNVETGHHYKAVVNSPGWNKLPTAEGGTILAQRFDVTGKLHLTVWYDQYDQWSGLEFHVSGNEMFQKYVT</sequence>
<dbReference type="RefSeq" id="WP_342351557.1">
    <property type="nucleotide sequence ID" value="NZ_FQVJ01000007.1"/>
</dbReference>
<dbReference type="InterPro" id="IPR045767">
    <property type="entry name" value="DUF6134"/>
</dbReference>
<evidence type="ECO:0000313" key="2">
    <source>
        <dbReference type="Proteomes" id="UP000032668"/>
    </source>
</evidence>
<dbReference type="Pfam" id="PF19630">
    <property type="entry name" value="DUF6134"/>
    <property type="match status" value="1"/>
</dbReference>
<keyword evidence="2" id="KW-1185">Reference proteome</keyword>
<organism evidence="1 2">
    <name type="scientific">Acidocella aminolytica 101 = DSM 11237</name>
    <dbReference type="NCBI Taxonomy" id="1120923"/>
    <lineage>
        <taxon>Bacteria</taxon>
        <taxon>Pseudomonadati</taxon>
        <taxon>Pseudomonadota</taxon>
        <taxon>Alphaproteobacteria</taxon>
        <taxon>Acetobacterales</taxon>
        <taxon>Acidocellaceae</taxon>
        <taxon>Acidocella</taxon>
    </lineage>
</organism>
<name>A0A0D6PJU0_9PROT</name>
<protein>
    <submittedName>
        <fullName evidence="1">Uncharacterized protein</fullName>
    </submittedName>
</protein>